<reference evidence="1 2" key="1">
    <citation type="submission" date="2016-07" db="EMBL/GenBank/DDBJ databases">
        <title>Pervasive Adenine N6-methylation of Active Genes in Fungi.</title>
        <authorList>
            <consortium name="DOE Joint Genome Institute"/>
            <person name="Mondo S.J."/>
            <person name="Dannebaum R.O."/>
            <person name="Kuo R.C."/>
            <person name="Labutti K."/>
            <person name="Haridas S."/>
            <person name="Kuo A."/>
            <person name="Salamov A."/>
            <person name="Ahrendt S.R."/>
            <person name="Lipzen A."/>
            <person name="Sullivan W."/>
            <person name="Andreopoulos W.B."/>
            <person name="Clum A."/>
            <person name="Lindquist E."/>
            <person name="Daum C."/>
            <person name="Ramamoorthy G.K."/>
            <person name="Gryganskyi A."/>
            <person name="Culley D."/>
            <person name="Magnuson J.K."/>
            <person name="James T.Y."/>
            <person name="O'Malley M.A."/>
            <person name="Stajich J.E."/>
            <person name="Spatafora J.W."/>
            <person name="Visel A."/>
            <person name="Grigoriev I.V."/>
        </authorList>
    </citation>
    <scope>NUCLEOTIDE SEQUENCE [LARGE SCALE GENOMIC DNA]</scope>
    <source>
        <strain evidence="1 2">JEL800</strain>
    </source>
</reference>
<sequence length="238" mass="27023">MNPLHIKLPSIFQSKSQSKASLSLQISCLERNIMEGRYHMKSQVEKKTNPLLIIIKEQSLKINNQHNIITTLSAEVTYEQALNKDLRETVDNANIQNINLQETLDSLTYTYEKKCKSNDTLKSNLCQSRLALITKNLEVEALDELLHLKDAEKAEIERNLLSQLEAARESYLMEVSAISQSRKNDLVCQNSSTVTLLVDDEDIDDVREKLQETTEKNAALVLALEISANALKELTKEH</sequence>
<evidence type="ECO:0000313" key="1">
    <source>
        <dbReference type="EMBL" id="ORY37030.1"/>
    </source>
</evidence>
<organism evidence="1 2">
    <name type="scientific">Rhizoclosmatium globosum</name>
    <dbReference type="NCBI Taxonomy" id="329046"/>
    <lineage>
        <taxon>Eukaryota</taxon>
        <taxon>Fungi</taxon>
        <taxon>Fungi incertae sedis</taxon>
        <taxon>Chytridiomycota</taxon>
        <taxon>Chytridiomycota incertae sedis</taxon>
        <taxon>Chytridiomycetes</taxon>
        <taxon>Chytridiales</taxon>
        <taxon>Chytriomycetaceae</taxon>
        <taxon>Rhizoclosmatium</taxon>
    </lineage>
</organism>
<dbReference type="EMBL" id="MCGO01000052">
    <property type="protein sequence ID" value="ORY37030.1"/>
    <property type="molecule type" value="Genomic_DNA"/>
</dbReference>
<dbReference type="AlphaFoldDB" id="A0A1Y2BQL1"/>
<keyword evidence="2" id="KW-1185">Reference proteome</keyword>
<gene>
    <name evidence="1" type="ORF">BCR33DRAFT_468528</name>
</gene>
<comment type="caution">
    <text evidence="1">The sequence shown here is derived from an EMBL/GenBank/DDBJ whole genome shotgun (WGS) entry which is preliminary data.</text>
</comment>
<accession>A0A1Y2BQL1</accession>
<dbReference type="OrthoDB" id="10400770at2759"/>
<proteinExistence type="predicted"/>
<protein>
    <submittedName>
        <fullName evidence="1">Uncharacterized protein</fullName>
    </submittedName>
</protein>
<evidence type="ECO:0000313" key="2">
    <source>
        <dbReference type="Proteomes" id="UP000193642"/>
    </source>
</evidence>
<dbReference type="Proteomes" id="UP000193642">
    <property type="component" value="Unassembled WGS sequence"/>
</dbReference>
<name>A0A1Y2BQL1_9FUNG</name>